<evidence type="ECO:0000313" key="2">
    <source>
        <dbReference type="EMBL" id="TFY82642.1"/>
    </source>
</evidence>
<gene>
    <name evidence="2" type="ORF">EWM64_g1374</name>
</gene>
<sequence>MFFSRLSTFAALAIIAVSQVAAAPMPAPMRARLGHAAVHQREVTPLDIIPAYVKRQGDINTVPAEVPTKAENMNIIPYKRADADVNTVPAELATKAENGNIVPYSKRDDANVNTVPEELA</sequence>
<accession>A0A4Z0A6J1</accession>
<dbReference type="AlphaFoldDB" id="A0A4Z0A6J1"/>
<proteinExistence type="predicted"/>
<reference evidence="2 3" key="1">
    <citation type="submission" date="2019-02" db="EMBL/GenBank/DDBJ databases">
        <title>Genome sequencing of the rare red list fungi Hericium alpestre (H. flagellum).</title>
        <authorList>
            <person name="Buettner E."/>
            <person name="Kellner H."/>
        </authorList>
    </citation>
    <scope>NUCLEOTIDE SEQUENCE [LARGE SCALE GENOMIC DNA]</scope>
    <source>
        <strain evidence="2 3">DSM 108284</strain>
    </source>
</reference>
<evidence type="ECO:0000256" key="1">
    <source>
        <dbReference type="SAM" id="SignalP"/>
    </source>
</evidence>
<keyword evidence="1" id="KW-0732">Signal</keyword>
<name>A0A4Z0A6J1_9AGAM</name>
<feature type="signal peptide" evidence="1">
    <location>
        <begin position="1"/>
        <end position="22"/>
    </location>
</feature>
<organism evidence="2 3">
    <name type="scientific">Hericium alpestre</name>
    <dbReference type="NCBI Taxonomy" id="135208"/>
    <lineage>
        <taxon>Eukaryota</taxon>
        <taxon>Fungi</taxon>
        <taxon>Dikarya</taxon>
        <taxon>Basidiomycota</taxon>
        <taxon>Agaricomycotina</taxon>
        <taxon>Agaricomycetes</taxon>
        <taxon>Russulales</taxon>
        <taxon>Hericiaceae</taxon>
        <taxon>Hericium</taxon>
    </lineage>
</organism>
<protein>
    <submittedName>
        <fullName evidence="2">Uncharacterized protein</fullName>
    </submittedName>
</protein>
<feature type="chain" id="PRO_5021235087" evidence="1">
    <location>
        <begin position="23"/>
        <end position="120"/>
    </location>
</feature>
<keyword evidence="3" id="KW-1185">Reference proteome</keyword>
<dbReference type="OrthoDB" id="3348811at2759"/>
<dbReference type="STRING" id="135208.A0A4Z0A6J1"/>
<feature type="non-terminal residue" evidence="2">
    <location>
        <position position="120"/>
    </location>
</feature>
<comment type="caution">
    <text evidence="2">The sequence shown here is derived from an EMBL/GenBank/DDBJ whole genome shotgun (WGS) entry which is preliminary data.</text>
</comment>
<dbReference type="EMBL" id="SFCI01000090">
    <property type="protein sequence ID" value="TFY82642.1"/>
    <property type="molecule type" value="Genomic_DNA"/>
</dbReference>
<dbReference type="Proteomes" id="UP000298061">
    <property type="component" value="Unassembled WGS sequence"/>
</dbReference>
<evidence type="ECO:0000313" key="3">
    <source>
        <dbReference type="Proteomes" id="UP000298061"/>
    </source>
</evidence>